<sequence>MSVRRLRSALGALAWMAALPALAGPMGFKESWMAMGDFGPNWREAYINYAPTARDAVGVSSVYMRSDDKSRSRLLNEATYTRLLQRWNAPHSQANLWFIGGLGSVSGNDYAGARPMATPGLQVDYETTRIYLSATARLYRAEGLKHDYGSARAGFSLYEVDYDQVQPWFILEARRMKGLSDETEITPMLRLIHKRYFIELGVNTMSQARANFMYIF</sequence>
<protein>
    <submittedName>
        <fullName evidence="2">Uncharacterized protein</fullName>
    </submittedName>
</protein>
<evidence type="ECO:0000313" key="2">
    <source>
        <dbReference type="EMBL" id="EYC50303.1"/>
    </source>
</evidence>
<accession>A0A016XGF9</accession>
<dbReference type="AlphaFoldDB" id="A0A016XGF9"/>
<feature type="signal peptide" evidence="1">
    <location>
        <begin position="1"/>
        <end position="23"/>
    </location>
</feature>
<gene>
    <name evidence="2" type="ORF">AZ34_03910</name>
</gene>
<name>A0A016XGF9_9BURK</name>
<evidence type="ECO:0000313" key="3">
    <source>
        <dbReference type="Proteomes" id="UP000023268"/>
    </source>
</evidence>
<dbReference type="EMBL" id="JEMG01000001">
    <property type="protein sequence ID" value="EYC50303.1"/>
    <property type="molecule type" value="Genomic_DNA"/>
</dbReference>
<proteinExistence type="predicted"/>
<reference evidence="2 3" key="1">
    <citation type="submission" date="2014-02" db="EMBL/GenBank/DDBJ databases">
        <title>Draft Genome of Hylemonella gracilis isolated from the Niagara River.</title>
        <authorList>
            <person name="Pawlowski D.R."/>
            <person name="Koudelka G.B."/>
        </authorList>
    </citation>
    <scope>NUCLEOTIDE SEQUENCE [LARGE SCALE GENOMIC DNA]</scope>
    <source>
        <strain evidence="2 3">Niagara R</strain>
    </source>
</reference>
<dbReference type="RefSeq" id="WP_035604977.1">
    <property type="nucleotide sequence ID" value="NZ_JEMG01000001.1"/>
</dbReference>
<keyword evidence="1" id="KW-0732">Signal</keyword>
<evidence type="ECO:0000256" key="1">
    <source>
        <dbReference type="SAM" id="SignalP"/>
    </source>
</evidence>
<comment type="caution">
    <text evidence="2">The sequence shown here is derived from an EMBL/GenBank/DDBJ whole genome shotgun (WGS) entry which is preliminary data.</text>
</comment>
<feature type="chain" id="PRO_5001495305" evidence="1">
    <location>
        <begin position="24"/>
        <end position="216"/>
    </location>
</feature>
<dbReference type="Proteomes" id="UP000023268">
    <property type="component" value="Unassembled WGS sequence"/>
</dbReference>
<dbReference type="STRING" id="1458275.AZ34_03910"/>
<dbReference type="eggNOG" id="ENOG502ZBQB">
    <property type="taxonomic scope" value="Bacteria"/>
</dbReference>
<dbReference type="OrthoDB" id="7627797at2"/>
<organism evidence="2 3">
    <name type="scientific">Hylemonella gracilis str. Niagara R</name>
    <dbReference type="NCBI Taxonomy" id="1458275"/>
    <lineage>
        <taxon>Bacteria</taxon>
        <taxon>Pseudomonadati</taxon>
        <taxon>Pseudomonadota</taxon>
        <taxon>Betaproteobacteria</taxon>
        <taxon>Burkholderiales</taxon>
        <taxon>Comamonadaceae</taxon>
        <taxon>Hylemonella</taxon>
    </lineage>
</organism>